<gene>
    <name evidence="2" type="ORF">L2724_08920</name>
</gene>
<dbReference type="Pfam" id="PF08937">
    <property type="entry name" value="ThsB_TIR"/>
    <property type="match status" value="1"/>
</dbReference>
<proteinExistence type="predicted"/>
<dbReference type="AlphaFoldDB" id="A0AAW5WUZ5"/>
<dbReference type="InterPro" id="IPR015032">
    <property type="entry name" value="ThsB__TIR-like_domain"/>
</dbReference>
<evidence type="ECO:0000259" key="1">
    <source>
        <dbReference type="Pfam" id="PF08937"/>
    </source>
</evidence>
<reference evidence="2" key="1">
    <citation type="submission" date="2022-01" db="EMBL/GenBank/DDBJ databases">
        <title>VMRC isolate genome collection.</title>
        <authorList>
            <person name="France M."/>
            <person name="Rutt L."/>
            <person name="Humphrys M."/>
            <person name="Ravel J."/>
        </authorList>
    </citation>
    <scope>NUCLEOTIDE SEQUENCE</scope>
    <source>
        <strain evidence="2">C0048A1</strain>
    </source>
</reference>
<dbReference type="Proteomes" id="UP001212401">
    <property type="component" value="Unassembled WGS sequence"/>
</dbReference>
<name>A0AAW5WUZ5_9LACO</name>
<feature type="domain" description="Thoeris protein ThsB TIR-like" evidence="1">
    <location>
        <begin position="6"/>
        <end position="108"/>
    </location>
</feature>
<comment type="caution">
    <text evidence="2">The sequence shown here is derived from an EMBL/GenBank/DDBJ whole genome shotgun (WGS) entry which is preliminary data.</text>
</comment>
<sequence>MGKKVFVSYKYHDEDVALLDGYTHGTARDYVDYLQDHKFSGDDLNKAENDNEDLSRFKDDTIKSKLREKIWDSSVTLVLISPNMKEFFKPENDQWIPWEVAYSLRIKSGNNSRSLPNGMIAIVLPDRSGSYTHFIDTETLIDDDGKAHEVQTIQTANTFQIIRDNMFNQKNPDTSIMQGHKVYFGECSYIITVSWKDFIDDPDTYINRATDLKENKINDYELHKQP</sequence>
<organism evidence="2 3">
    <name type="scientific">Limosilactobacillus vaginalis</name>
    <dbReference type="NCBI Taxonomy" id="1633"/>
    <lineage>
        <taxon>Bacteria</taxon>
        <taxon>Bacillati</taxon>
        <taxon>Bacillota</taxon>
        <taxon>Bacilli</taxon>
        <taxon>Lactobacillales</taxon>
        <taxon>Lactobacillaceae</taxon>
        <taxon>Limosilactobacillus</taxon>
    </lineage>
</organism>
<dbReference type="EMBL" id="JAKHPH010000038">
    <property type="protein sequence ID" value="MCZ3668366.1"/>
    <property type="molecule type" value="Genomic_DNA"/>
</dbReference>
<dbReference type="RefSeq" id="WP_269296248.1">
    <property type="nucleotide sequence ID" value="NZ_JAKHPH010000038.1"/>
</dbReference>
<dbReference type="Gene3D" id="3.40.50.10140">
    <property type="entry name" value="Toll/interleukin-1 receptor homology (TIR) domain"/>
    <property type="match status" value="1"/>
</dbReference>
<evidence type="ECO:0000313" key="3">
    <source>
        <dbReference type="Proteomes" id="UP001212401"/>
    </source>
</evidence>
<evidence type="ECO:0000313" key="2">
    <source>
        <dbReference type="EMBL" id="MCZ3668366.1"/>
    </source>
</evidence>
<dbReference type="InterPro" id="IPR035897">
    <property type="entry name" value="Toll_tir_struct_dom_sf"/>
</dbReference>
<accession>A0AAW5WUZ5</accession>
<protein>
    <submittedName>
        <fullName evidence="2">TIR domain-containing protein</fullName>
    </submittedName>
</protein>